<reference evidence="2" key="2">
    <citation type="submission" date="2020-11" db="EMBL/GenBank/DDBJ databases">
        <authorList>
            <person name="McCartney M.A."/>
            <person name="Auch B."/>
            <person name="Kono T."/>
            <person name="Mallez S."/>
            <person name="Becker A."/>
            <person name="Gohl D.M."/>
            <person name="Silverstein K.A.T."/>
            <person name="Koren S."/>
            <person name="Bechman K.B."/>
            <person name="Herman A."/>
            <person name="Abrahante J.E."/>
            <person name="Garbe J."/>
        </authorList>
    </citation>
    <scope>NUCLEOTIDE SEQUENCE</scope>
    <source>
        <strain evidence="2">Duluth1</strain>
        <tissue evidence="2">Whole animal</tissue>
    </source>
</reference>
<dbReference type="EMBL" id="JAIWYP010000014">
    <property type="protein sequence ID" value="KAH3709598.1"/>
    <property type="molecule type" value="Genomic_DNA"/>
</dbReference>
<protein>
    <submittedName>
        <fullName evidence="2">Uncharacterized protein</fullName>
    </submittedName>
</protein>
<gene>
    <name evidence="2" type="ORF">DPMN_069062</name>
</gene>
<dbReference type="SUPFAM" id="SSF90257">
    <property type="entry name" value="Myosin rod fragments"/>
    <property type="match status" value="1"/>
</dbReference>
<dbReference type="AlphaFoldDB" id="A0A9D3YYC1"/>
<evidence type="ECO:0000256" key="1">
    <source>
        <dbReference type="SAM" id="Coils"/>
    </source>
</evidence>
<comment type="caution">
    <text evidence="2">The sequence shown here is derived from an EMBL/GenBank/DDBJ whole genome shotgun (WGS) entry which is preliminary data.</text>
</comment>
<name>A0A9D3YYC1_DREPO</name>
<evidence type="ECO:0000313" key="2">
    <source>
        <dbReference type="EMBL" id="KAH3709598.1"/>
    </source>
</evidence>
<reference evidence="2" key="1">
    <citation type="journal article" date="2019" name="bioRxiv">
        <title>The Genome of the Zebra Mussel, Dreissena polymorpha: A Resource for Invasive Species Research.</title>
        <authorList>
            <person name="McCartney M.A."/>
            <person name="Auch B."/>
            <person name="Kono T."/>
            <person name="Mallez S."/>
            <person name="Zhang Y."/>
            <person name="Obille A."/>
            <person name="Becker A."/>
            <person name="Abrahante J.E."/>
            <person name="Garbe J."/>
            <person name="Badalamenti J.P."/>
            <person name="Herman A."/>
            <person name="Mangelson H."/>
            <person name="Liachko I."/>
            <person name="Sullivan S."/>
            <person name="Sone E.D."/>
            <person name="Koren S."/>
            <person name="Silverstein K.A.T."/>
            <person name="Beckman K.B."/>
            <person name="Gohl D.M."/>
        </authorList>
    </citation>
    <scope>NUCLEOTIDE SEQUENCE</scope>
    <source>
        <strain evidence="2">Duluth1</strain>
        <tissue evidence="2">Whole animal</tissue>
    </source>
</reference>
<organism evidence="2 3">
    <name type="scientific">Dreissena polymorpha</name>
    <name type="common">Zebra mussel</name>
    <name type="synonym">Mytilus polymorpha</name>
    <dbReference type="NCBI Taxonomy" id="45954"/>
    <lineage>
        <taxon>Eukaryota</taxon>
        <taxon>Metazoa</taxon>
        <taxon>Spiralia</taxon>
        <taxon>Lophotrochozoa</taxon>
        <taxon>Mollusca</taxon>
        <taxon>Bivalvia</taxon>
        <taxon>Autobranchia</taxon>
        <taxon>Heteroconchia</taxon>
        <taxon>Euheterodonta</taxon>
        <taxon>Imparidentia</taxon>
        <taxon>Neoheterodontei</taxon>
        <taxon>Myida</taxon>
        <taxon>Dreissenoidea</taxon>
        <taxon>Dreissenidae</taxon>
        <taxon>Dreissena</taxon>
    </lineage>
</organism>
<evidence type="ECO:0000313" key="3">
    <source>
        <dbReference type="Proteomes" id="UP000828390"/>
    </source>
</evidence>
<dbReference type="Gene3D" id="1.20.5.170">
    <property type="match status" value="1"/>
</dbReference>
<dbReference type="Proteomes" id="UP000828390">
    <property type="component" value="Unassembled WGS sequence"/>
</dbReference>
<sequence length="131" mass="15235">MKRKMENANSNVKSLQTDVKKLSAKVEEYDRTIQQYSDICNGITGNNNDFDKRLLSIEQEISRLHCARDEITTKLQHTKESVTDVQWRGMRGNLLFCGIQEATNYFTEGENCEQKIQNFIKKNLPLIAQYQ</sequence>
<feature type="coiled-coil region" evidence="1">
    <location>
        <begin position="5"/>
        <end position="39"/>
    </location>
</feature>
<accession>A0A9D3YYC1</accession>
<keyword evidence="1" id="KW-0175">Coiled coil</keyword>
<keyword evidence="3" id="KW-1185">Reference proteome</keyword>
<proteinExistence type="predicted"/>